<proteinExistence type="inferred from homology"/>
<keyword evidence="2" id="KW-0436">Ligase</keyword>
<dbReference type="PANTHER" id="PTHR43033:SF3">
    <property type="entry name" value="TRNA(ILE)-LYSIDINE SYNTHETASE"/>
    <property type="match status" value="1"/>
</dbReference>
<keyword evidence="5" id="KW-0067">ATP-binding</keyword>
<name>A0A0N7G7K4_9VIRU</name>
<dbReference type="InterPro" id="IPR012094">
    <property type="entry name" value="tRNA_Ile_lys_synt"/>
</dbReference>
<protein>
    <recommendedName>
        <fullName evidence="1">tRNA(Ile)-lysidine synthetase</fullName>
        <ecNumber evidence="1">6.3.4.19</ecNumber>
    </recommendedName>
</protein>
<evidence type="ECO:0000256" key="5">
    <source>
        <dbReference type="ARBA" id="ARBA00022840"/>
    </source>
</evidence>
<gene>
    <name evidence="8" type="ORF">ceV_127</name>
</gene>
<dbReference type="GO" id="GO:0032267">
    <property type="term" value="F:tRNA(Ile)-lysidine synthase activity"/>
    <property type="evidence" value="ECO:0007669"/>
    <property type="project" value="UniProtKB-EC"/>
</dbReference>
<evidence type="ECO:0000259" key="7">
    <source>
        <dbReference type="Pfam" id="PF01171"/>
    </source>
</evidence>
<dbReference type="InterPro" id="IPR012795">
    <property type="entry name" value="tRNA_Ile_lys_synt_N"/>
</dbReference>
<keyword evidence="4" id="KW-0547">Nucleotide-binding</keyword>
<dbReference type="InterPro" id="IPR011063">
    <property type="entry name" value="TilS/TtcA_N"/>
</dbReference>
<evidence type="ECO:0000313" key="8">
    <source>
        <dbReference type="EMBL" id="ALH23033.1"/>
    </source>
</evidence>
<evidence type="ECO:0000256" key="3">
    <source>
        <dbReference type="ARBA" id="ARBA00022694"/>
    </source>
</evidence>
<dbReference type="PANTHER" id="PTHR43033">
    <property type="entry name" value="TRNA(ILE)-LYSIDINE SYNTHASE-RELATED"/>
    <property type="match status" value="1"/>
</dbReference>
<evidence type="ECO:0000256" key="6">
    <source>
        <dbReference type="ARBA" id="ARBA00048539"/>
    </source>
</evidence>
<reference evidence="8 9" key="1">
    <citation type="journal article" date="2015" name="Genome Announc.">
        <title>The 474-Kilobase-Pair Complete Genome Sequence of CeV-01B, a Virus Infecting Haptolina (Chrysochromulina) ericina (Prymnesiophyceae).</title>
        <authorList>
            <person name="Gallot-Lavallee L."/>
            <person name="Pagarete A."/>
            <person name="Legendre M."/>
            <person name="Santini S."/>
            <person name="Sandaa R.A."/>
            <person name="Himmelbauer H."/>
            <person name="Ogata H."/>
            <person name="Bratbak G."/>
            <person name="Claverie J.M."/>
        </authorList>
    </citation>
    <scope>NUCLEOTIDE SEQUENCE [LARGE SCALE GENOMIC DNA]</scope>
    <source>
        <strain evidence="8">CeV-01B</strain>
    </source>
</reference>
<comment type="catalytic activity">
    <reaction evidence="6">
        <text>cytidine(34) in tRNA(Ile2) + L-lysine + ATP = lysidine(34) in tRNA(Ile2) + AMP + diphosphate + H(+)</text>
        <dbReference type="Rhea" id="RHEA:43744"/>
        <dbReference type="Rhea" id="RHEA-COMP:10625"/>
        <dbReference type="Rhea" id="RHEA-COMP:10670"/>
        <dbReference type="ChEBI" id="CHEBI:15378"/>
        <dbReference type="ChEBI" id="CHEBI:30616"/>
        <dbReference type="ChEBI" id="CHEBI:32551"/>
        <dbReference type="ChEBI" id="CHEBI:33019"/>
        <dbReference type="ChEBI" id="CHEBI:82748"/>
        <dbReference type="ChEBI" id="CHEBI:83665"/>
        <dbReference type="ChEBI" id="CHEBI:456215"/>
        <dbReference type="EC" id="6.3.4.19"/>
    </reaction>
</comment>
<dbReference type="GO" id="GO:0008033">
    <property type="term" value="P:tRNA processing"/>
    <property type="evidence" value="ECO:0007669"/>
    <property type="project" value="UniProtKB-KW"/>
</dbReference>
<dbReference type="KEGG" id="vg:26048994"/>
<evidence type="ECO:0000256" key="2">
    <source>
        <dbReference type="ARBA" id="ARBA00022598"/>
    </source>
</evidence>
<dbReference type="CDD" id="cd01992">
    <property type="entry name" value="TilS_N"/>
    <property type="match status" value="1"/>
</dbReference>
<dbReference type="Proteomes" id="UP000203826">
    <property type="component" value="Segment"/>
</dbReference>
<dbReference type="SUPFAM" id="SSF52402">
    <property type="entry name" value="Adenine nucleotide alpha hydrolases-like"/>
    <property type="match status" value="1"/>
</dbReference>
<dbReference type="HAMAP" id="MF_01161">
    <property type="entry name" value="tRNA_Ile_lys_synt"/>
    <property type="match status" value="1"/>
</dbReference>
<feature type="domain" description="tRNA(Ile)-lysidine/2-thiocytidine synthase N-terminal" evidence="7">
    <location>
        <begin position="68"/>
        <end position="234"/>
    </location>
</feature>
<dbReference type="Pfam" id="PF01171">
    <property type="entry name" value="ATP_bind_3"/>
    <property type="match status" value="1"/>
</dbReference>
<dbReference type="Gene3D" id="3.40.50.620">
    <property type="entry name" value="HUPs"/>
    <property type="match status" value="1"/>
</dbReference>
<keyword evidence="3" id="KW-0819">tRNA processing</keyword>
<evidence type="ECO:0000256" key="1">
    <source>
        <dbReference type="ARBA" id="ARBA00013267"/>
    </source>
</evidence>
<sequence>MNAMYGFVKTTLYNLIYNDKLYNIDFDKYKNILEYVPNVQLKIQEQNIADEEIMKKISEFCKLLDNKKVLVSLSGGVDSMVLITILHWLDFDIVAGHINYNNRNETTIEEEFLQQWCLFNNIKLYIKNINNIKRSTIKRSEYELITKNMRLDFYKEIIATENIDYVLLAHHKDDIIENVFANICRGRNYLDLAVIREHTTISEIKIGRPMINYYKTAIYEFAHKYQVPYFLDTTPKWSIRGKYRDVISPAIEDAFQKNVKENLISISDQADQWNSLIEKQIIQPFIEKIKINLIDNKTSIEFNIEKYINYPIAFWSVVFMNLFNQFGSKAPSKKSIQTFINTIKYRVRQNHSHKYNITLCNNNKCTIKNYNVTIEF</sequence>
<dbReference type="EC" id="6.3.4.19" evidence="1"/>
<dbReference type="OrthoDB" id="21892at10239"/>
<evidence type="ECO:0000313" key="9">
    <source>
        <dbReference type="Proteomes" id="UP000203826"/>
    </source>
</evidence>
<dbReference type="EMBL" id="KT820662">
    <property type="protein sequence ID" value="ALH23033.1"/>
    <property type="molecule type" value="Genomic_DNA"/>
</dbReference>
<dbReference type="InterPro" id="IPR014729">
    <property type="entry name" value="Rossmann-like_a/b/a_fold"/>
</dbReference>
<dbReference type="GO" id="GO:0005524">
    <property type="term" value="F:ATP binding"/>
    <property type="evidence" value="ECO:0007669"/>
    <property type="project" value="UniProtKB-KW"/>
</dbReference>
<evidence type="ECO:0000256" key="4">
    <source>
        <dbReference type="ARBA" id="ARBA00022741"/>
    </source>
</evidence>
<keyword evidence="9" id="KW-1185">Reference proteome</keyword>
<accession>A0A0N7G7K4</accession>
<organism evidence="8 9">
    <name type="scientific">Chrysochromulina ericina virus CeV-01B</name>
    <dbReference type="NCBI Taxonomy" id="3070830"/>
    <lineage>
        <taxon>Viruses</taxon>
        <taxon>Varidnaviria</taxon>
        <taxon>Bamfordvirae</taxon>
        <taxon>Nucleocytoviricota</taxon>
        <taxon>Megaviricetes</taxon>
        <taxon>Imitervirales</taxon>
        <taxon>Mesomimiviridae</taxon>
        <taxon>Tethysvirus</taxon>
        <taxon>Tethysvirus raunefjordenense</taxon>
    </lineage>
</organism>
<dbReference type="NCBIfam" id="TIGR02432">
    <property type="entry name" value="lysidine_TilS_N"/>
    <property type="match status" value="1"/>
</dbReference>